<dbReference type="Proteomes" id="UP000316921">
    <property type="component" value="Chromosome"/>
</dbReference>
<organism evidence="1 2">
    <name type="scientific">Engelhardtia mirabilis</name>
    <dbReference type="NCBI Taxonomy" id="2528011"/>
    <lineage>
        <taxon>Bacteria</taxon>
        <taxon>Pseudomonadati</taxon>
        <taxon>Planctomycetota</taxon>
        <taxon>Planctomycetia</taxon>
        <taxon>Planctomycetia incertae sedis</taxon>
        <taxon>Engelhardtia</taxon>
    </lineage>
</organism>
<proteinExistence type="predicted"/>
<dbReference type="KEGG" id="pbap:Pla133_27500"/>
<name>A0A518BL16_9BACT</name>
<reference evidence="1 2" key="1">
    <citation type="submission" date="2019-02" db="EMBL/GenBank/DDBJ databases">
        <title>Deep-cultivation of Planctomycetes and their phenomic and genomic characterization uncovers novel biology.</title>
        <authorList>
            <person name="Wiegand S."/>
            <person name="Jogler M."/>
            <person name="Boedeker C."/>
            <person name="Pinto D."/>
            <person name="Vollmers J."/>
            <person name="Rivas-Marin E."/>
            <person name="Kohn T."/>
            <person name="Peeters S.H."/>
            <person name="Heuer A."/>
            <person name="Rast P."/>
            <person name="Oberbeckmann S."/>
            <person name="Bunk B."/>
            <person name="Jeske O."/>
            <person name="Meyerdierks A."/>
            <person name="Storesund J.E."/>
            <person name="Kallscheuer N."/>
            <person name="Luecker S."/>
            <person name="Lage O.M."/>
            <person name="Pohl T."/>
            <person name="Merkel B.J."/>
            <person name="Hornburger P."/>
            <person name="Mueller R.-W."/>
            <person name="Bruemmer F."/>
            <person name="Labrenz M."/>
            <person name="Spormann A.M."/>
            <person name="Op den Camp H."/>
            <person name="Overmann J."/>
            <person name="Amann R."/>
            <person name="Jetten M.S.M."/>
            <person name="Mascher T."/>
            <person name="Medema M.H."/>
            <person name="Devos D.P."/>
            <person name="Kaster A.-K."/>
            <person name="Ovreas L."/>
            <person name="Rohde M."/>
            <person name="Galperin M.Y."/>
            <person name="Jogler C."/>
        </authorList>
    </citation>
    <scope>NUCLEOTIDE SEQUENCE [LARGE SCALE GENOMIC DNA]</scope>
    <source>
        <strain evidence="1 2">Pla133</strain>
    </source>
</reference>
<evidence type="ECO:0000313" key="1">
    <source>
        <dbReference type="EMBL" id="QDU67662.1"/>
    </source>
</evidence>
<dbReference type="AlphaFoldDB" id="A0A518BL16"/>
<accession>A0A518BL16</accession>
<evidence type="ECO:0000313" key="2">
    <source>
        <dbReference type="Proteomes" id="UP000316921"/>
    </source>
</evidence>
<keyword evidence="2" id="KW-1185">Reference proteome</keyword>
<gene>
    <name evidence="1" type="ORF">Pla133_27500</name>
</gene>
<dbReference type="EMBL" id="CP036287">
    <property type="protein sequence ID" value="QDU67662.1"/>
    <property type="molecule type" value="Genomic_DNA"/>
</dbReference>
<sequence length="157" mass="17593">MTWKQSRTLPKWWLYADGRSGPRCEIVHSEAGFHASHYTGFVAESRPFPTLALAQRWCEWAEDEVERGLEIAAPALRAIVQAVVAEGEHRQAPLRARVDRIVEDIRLPGLYPLGHPLHYHGSRLGLQPGPEEGAHHGGLPKVQIADEDLAKLWEATQ</sequence>
<protein>
    <submittedName>
        <fullName evidence="1">Uncharacterized protein</fullName>
    </submittedName>
</protein>